<sequence>MNITFDAVPICSEKMTGIGWCELGQTQAVAALYPENKYEYSFFTSGDNERVKRVKQLAGKDIKLNTSGFSGFVYRAVSTFLPVPYSFFFGRKSDVTHFFNYIVPPFVHGKKVVTVHDMVYKTFPETVRGRTKYMLDIGLKRSIRRADLIVTDSEFSKTEIIKYFPKCESKIRVVPCGVDLERFHPCTEPERIPEVKKSLEIEGDYFLYVGTIEPRKNLERLISAYAAFAKKVGEKAPKLVLAGGKGWLDKGIYSRVEKLGMEKNIIFTKYVPSEDMNPLMCGALAFVFPSLYEGFGMPPLEAMACGVPVLASGEASLPEVTGDCAVICDAYDVKSIAKGLYRLYSDEKLREELSRRGLERAQGFTWERSAKMLMDVYRELKHE</sequence>
<dbReference type="Proteomes" id="UP000183461">
    <property type="component" value="Unassembled WGS sequence"/>
</dbReference>
<dbReference type="Pfam" id="PF00534">
    <property type="entry name" value="Glycos_transf_1"/>
    <property type="match status" value="1"/>
</dbReference>
<evidence type="ECO:0000256" key="1">
    <source>
        <dbReference type="ARBA" id="ARBA00022679"/>
    </source>
</evidence>
<proteinExistence type="predicted"/>
<dbReference type="GO" id="GO:0009103">
    <property type="term" value="P:lipopolysaccharide biosynthetic process"/>
    <property type="evidence" value="ECO:0007669"/>
    <property type="project" value="TreeGrafter"/>
</dbReference>
<name>A0A1K1N161_RUMFL</name>
<dbReference type="CDD" id="cd03809">
    <property type="entry name" value="GT4_MtfB-like"/>
    <property type="match status" value="1"/>
</dbReference>
<dbReference type="RefSeq" id="WP_072299902.1">
    <property type="nucleotide sequence ID" value="NZ_FPIP01000003.1"/>
</dbReference>
<dbReference type="InterPro" id="IPR001296">
    <property type="entry name" value="Glyco_trans_1"/>
</dbReference>
<dbReference type="Gene3D" id="3.40.50.2000">
    <property type="entry name" value="Glycogen Phosphorylase B"/>
    <property type="match status" value="2"/>
</dbReference>
<organism evidence="4 5">
    <name type="scientific">Ruminococcus flavefaciens</name>
    <dbReference type="NCBI Taxonomy" id="1265"/>
    <lineage>
        <taxon>Bacteria</taxon>
        <taxon>Bacillati</taxon>
        <taxon>Bacillota</taxon>
        <taxon>Clostridia</taxon>
        <taxon>Eubacteriales</taxon>
        <taxon>Oscillospiraceae</taxon>
        <taxon>Ruminococcus</taxon>
    </lineage>
</organism>
<accession>A0A1K1N161</accession>
<dbReference type="InterPro" id="IPR028098">
    <property type="entry name" value="Glyco_trans_4-like_N"/>
</dbReference>
<evidence type="ECO:0000313" key="5">
    <source>
        <dbReference type="Proteomes" id="UP000183461"/>
    </source>
</evidence>
<dbReference type="PANTHER" id="PTHR46401:SF2">
    <property type="entry name" value="GLYCOSYLTRANSFERASE WBBK-RELATED"/>
    <property type="match status" value="1"/>
</dbReference>
<evidence type="ECO:0000259" key="3">
    <source>
        <dbReference type="Pfam" id="PF13439"/>
    </source>
</evidence>
<dbReference type="Pfam" id="PF13439">
    <property type="entry name" value="Glyco_transf_4"/>
    <property type="match status" value="1"/>
</dbReference>
<keyword evidence="1 4" id="KW-0808">Transferase</keyword>
<gene>
    <name evidence="4" type="ORF">SAMN02910280_1586</name>
</gene>
<dbReference type="GO" id="GO:0016757">
    <property type="term" value="F:glycosyltransferase activity"/>
    <property type="evidence" value="ECO:0007669"/>
    <property type="project" value="InterPro"/>
</dbReference>
<dbReference type="FunFam" id="3.40.50.2000:FF:000119">
    <property type="entry name" value="Glycosyl transferase group 1"/>
    <property type="match status" value="1"/>
</dbReference>
<evidence type="ECO:0000313" key="4">
    <source>
        <dbReference type="EMBL" id="SFW28997.1"/>
    </source>
</evidence>
<dbReference type="SUPFAM" id="SSF53756">
    <property type="entry name" value="UDP-Glycosyltransferase/glycogen phosphorylase"/>
    <property type="match status" value="1"/>
</dbReference>
<feature type="domain" description="Glycosyl transferase family 1" evidence="2">
    <location>
        <begin position="202"/>
        <end position="357"/>
    </location>
</feature>
<evidence type="ECO:0000259" key="2">
    <source>
        <dbReference type="Pfam" id="PF00534"/>
    </source>
</evidence>
<dbReference type="AlphaFoldDB" id="A0A1K1N161"/>
<dbReference type="EMBL" id="FPIP01000003">
    <property type="protein sequence ID" value="SFW28997.1"/>
    <property type="molecule type" value="Genomic_DNA"/>
</dbReference>
<dbReference type="PANTHER" id="PTHR46401">
    <property type="entry name" value="GLYCOSYLTRANSFERASE WBBK-RELATED"/>
    <property type="match status" value="1"/>
</dbReference>
<reference evidence="4 5" key="1">
    <citation type="submission" date="2016-11" db="EMBL/GenBank/DDBJ databases">
        <authorList>
            <person name="Jaros S."/>
            <person name="Januszkiewicz K."/>
            <person name="Wedrychowicz H."/>
        </authorList>
    </citation>
    <scope>NUCLEOTIDE SEQUENCE [LARGE SCALE GENOMIC DNA]</scope>
    <source>
        <strain evidence="4 5">YL228</strain>
    </source>
</reference>
<protein>
    <submittedName>
        <fullName evidence="4">Glycosyltransferase involved in cell wall bisynthesis</fullName>
    </submittedName>
</protein>
<feature type="domain" description="Glycosyltransferase subfamily 4-like N-terminal" evidence="3">
    <location>
        <begin position="87"/>
        <end position="182"/>
    </location>
</feature>